<dbReference type="Gramene" id="PSS26598">
    <property type="protein sequence ID" value="PSS26598"/>
    <property type="gene ID" value="CEY00_Acc08013"/>
</dbReference>
<dbReference type="InterPro" id="IPR016161">
    <property type="entry name" value="Ald_DH/histidinol_DH"/>
</dbReference>
<dbReference type="STRING" id="1590841.A0A2R6RDH4"/>
<proteinExistence type="inferred from homology"/>
<comment type="catalytic activity">
    <reaction evidence="5">
        <text>an aldehyde + NAD(+) + H2O = a carboxylate + NADH + 2 H(+)</text>
        <dbReference type="Rhea" id="RHEA:16185"/>
        <dbReference type="ChEBI" id="CHEBI:15377"/>
        <dbReference type="ChEBI" id="CHEBI:15378"/>
        <dbReference type="ChEBI" id="CHEBI:17478"/>
        <dbReference type="ChEBI" id="CHEBI:29067"/>
        <dbReference type="ChEBI" id="CHEBI:57540"/>
        <dbReference type="ChEBI" id="CHEBI:57945"/>
        <dbReference type="EC" id="1.2.1.3"/>
    </reaction>
</comment>
<keyword evidence="2" id="KW-0560">Oxidoreductase</keyword>
<gene>
    <name evidence="7" type="ORF">CEY00_Acc08013</name>
</gene>
<dbReference type="FunFam" id="3.40.309.10:FF:000003">
    <property type="entry name" value="Aldehyde dehydrogenase"/>
    <property type="match status" value="1"/>
</dbReference>
<dbReference type="EC" id="1.2.1.3" evidence="4"/>
<dbReference type="OMA" id="PCIQGQV"/>
<dbReference type="InterPro" id="IPR012394">
    <property type="entry name" value="Aldehyde_DH_NAD(P)"/>
</dbReference>
<dbReference type="PANTHER" id="PTHR43570:SF25">
    <property type="entry name" value="ALDEHYDE DEHYDROGENASE FAMILY 3 MEMBER I1, CHLOROPLASTIC"/>
    <property type="match status" value="1"/>
</dbReference>
<evidence type="ECO:0000256" key="3">
    <source>
        <dbReference type="ARBA" id="ARBA00023027"/>
    </source>
</evidence>
<dbReference type="CDD" id="cd07137">
    <property type="entry name" value="ALDH_F3FHI"/>
    <property type="match status" value="1"/>
</dbReference>
<dbReference type="FunCoup" id="A0A2R6RDH4">
    <property type="interactions" value="2543"/>
</dbReference>
<dbReference type="GO" id="GO:0009737">
    <property type="term" value="P:response to abscisic acid"/>
    <property type="evidence" value="ECO:0007669"/>
    <property type="project" value="UniProtKB-ARBA"/>
</dbReference>
<keyword evidence="3" id="KW-0520">NAD</keyword>
<name>A0A2R6RDH4_ACTCC</name>
<comment type="similarity">
    <text evidence="1">Belongs to the aldehyde dehydrogenase family.</text>
</comment>
<dbReference type="AlphaFoldDB" id="A0A2R6RDH4"/>
<accession>A0A2R6RDH4</accession>
<dbReference type="OrthoDB" id="440325at2759"/>
<sequence>MSLISIDLVALHCSHGLGILNRALRNKSRSSIQIQAQQTRLSFPQRRRSNWRFLSTHSCSATLSVMAEEEKEAFDADRAGALVKELRECFDNGKTKSYDWRVSQLESIAKMVDEREKDILAALHQDLSKPEHEAFVSEISLTKGSCKLALQELKSWMMPEKVKTSMTTYPSSAKIVSEPLGVVLVISTWNYPFMLSLEPVIGAIAAGNAVVLKPSEIAPATSSLLAKLLEEYVDNTAIRVVEGAVAETSALLEQKWDTIFYTGSGRVGRIIMSAAARHLTPVILELGGKCPAVVDSDVNIEVGNSIYHTSGVMVAVRRIIAGKWGCNSGQACIAPDYLITAKAFAPKLIDTLRSELKVFFGENPMESKDLSRIVNLYHFKRLSKLMDEDKVSDMKVLGGQRDENQLKIAPTIFLDVPEDSLIMEDEIFGPLLPILTVENLEDSFAVINSRPKPLAAYLFTNNEELKNNFVKNISSGGMLINDTILHVTVSGLPFGGVGESGMGSYHGKFSFDAFSHKKAVLYRSFEGDTPTRYPPYTPGKLKLLKTLISGDIFSIILALIGRSKD</sequence>
<dbReference type="GO" id="GO:0006081">
    <property type="term" value="P:aldehyde metabolic process"/>
    <property type="evidence" value="ECO:0007669"/>
    <property type="project" value="InterPro"/>
</dbReference>
<dbReference type="GO" id="GO:0004029">
    <property type="term" value="F:aldehyde dehydrogenase (NAD+) activity"/>
    <property type="evidence" value="ECO:0007669"/>
    <property type="project" value="UniProtKB-EC"/>
</dbReference>
<dbReference type="FunFam" id="3.40.605.10:FF:000004">
    <property type="entry name" value="Aldehyde dehydrogenase"/>
    <property type="match status" value="1"/>
</dbReference>
<dbReference type="Proteomes" id="UP000241394">
    <property type="component" value="Chromosome LG7"/>
</dbReference>
<protein>
    <recommendedName>
        <fullName evidence="4">aldehyde dehydrogenase (NAD(+))</fullName>
        <ecNumber evidence="4">1.2.1.3</ecNumber>
    </recommendedName>
</protein>
<keyword evidence="8" id="KW-1185">Reference proteome</keyword>
<evidence type="ECO:0000256" key="4">
    <source>
        <dbReference type="ARBA" id="ARBA00024226"/>
    </source>
</evidence>
<evidence type="ECO:0000256" key="2">
    <source>
        <dbReference type="ARBA" id="ARBA00023002"/>
    </source>
</evidence>
<dbReference type="InterPro" id="IPR015590">
    <property type="entry name" value="Aldehyde_DH_dom"/>
</dbReference>
<dbReference type="EMBL" id="NKQK01000007">
    <property type="protein sequence ID" value="PSS26598.1"/>
    <property type="molecule type" value="Genomic_DNA"/>
</dbReference>
<comment type="caution">
    <text evidence="7">The sequence shown here is derived from an EMBL/GenBank/DDBJ whole genome shotgun (WGS) entry which is preliminary data.</text>
</comment>
<reference evidence="8" key="2">
    <citation type="journal article" date="2018" name="BMC Genomics">
        <title>A manually annotated Actinidia chinensis var. chinensis (kiwifruit) genome highlights the challenges associated with draft genomes and gene prediction in plants.</title>
        <authorList>
            <person name="Pilkington S.M."/>
            <person name="Crowhurst R."/>
            <person name="Hilario E."/>
            <person name="Nardozza S."/>
            <person name="Fraser L."/>
            <person name="Peng Y."/>
            <person name="Gunaseelan K."/>
            <person name="Simpson R."/>
            <person name="Tahir J."/>
            <person name="Deroles S.C."/>
            <person name="Templeton K."/>
            <person name="Luo Z."/>
            <person name="Davy M."/>
            <person name="Cheng C."/>
            <person name="McNeilage M."/>
            <person name="Scaglione D."/>
            <person name="Liu Y."/>
            <person name="Zhang Q."/>
            <person name="Datson P."/>
            <person name="De Silva N."/>
            <person name="Gardiner S.E."/>
            <person name="Bassett H."/>
            <person name="Chagne D."/>
            <person name="McCallum J."/>
            <person name="Dzierzon H."/>
            <person name="Deng C."/>
            <person name="Wang Y.Y."/>
            <person name="Barron L."/>
            <person name="Manako K."/>
            <person name="Bowen J."/>
            <person name="Foster T.M."/>
            <person name="Erridge Z.A."/>
            <person name="Tiffin H."/>
            <person name="Waite C.N."/>
            <person name="Davies K.M."/>
            <person name="Grierson E.P."/>
            <person name="Laing W.A."/>
            <person name="Kirk R."/>
            <person name="Chen X."/>
            <person name="Wood M."/>
            <person name="Montefiori M."/>
            <person name="Brummell D.A."/>
            <person name="Schwinn K.E."/>
            <person name="Catanach A."/>
            <person name="Fullerton C."/>
            <person name="Li D."/>
            <person name="Meiyalaghan S."/>
            <person name="Nieuwenhuizen N."/>
            <person name="Read N."/>
            <person name="Prakash R."/>
            <person name="Hunter D."/>
            <person name="Zhang H."/>
            <person name="McKenzie M."/>
            <person name="Knabel M."/>
            <person name="Harris A."/>
            <person name="Allan A.C."/>
            <person name="Gleave A."/>
            <person name="Chen A."/>
            <person name="Janssen B.J."/>
            <person name="Plunkett B."/>
            <person name="Ampomah-Dwamena C."/>
            <person name="Voogd C."/>
            <person name="Leif D."/>
            <person name="Lafferty D."/>
            <person name="Souleyre E.J.F."/>
            <person name="Varkonyi-Gasic E."/>
            <person name="Gambi F."/>
            <person name="Hanley J."/>
            <person name="Yao J.L."/>
            <person name="Cheung J."/>
            <person name="David K.M."/>
            <person name="Warren B."/>
            <person name="Marsh K."/>
            <person name="Snowden K.C."/>
            <person name="Lin-Wang K."/>
            <person name="Brian L."/>
            <person name="Martinez-Sanchez M."/>
            <person name="Wang M."/>
            <person name="Ileperuma N."/>
            <person name="Macnee N."/>
            <person name="Campin R."/>
            <person name="McAtee P."/>
            <person name="Drummond R.S.M."/>
            <person name="Espley R.V."/>
            <person name="Ireland H.S."/>
            <person name="Wu R."/>
            <person name="Atkinson R.G."/>
            <person name="Karunairetnam S."/>
            <person name="Bulley S."/>
            <person name="Chunkath S."/>
            <person name="Hanley Z."/>
            <person name="Storey R."/>
            <person name="Thrimawithana A.H."/>
            <person name="Thomson S."/>
            <person name="David C."/>
            <person name="Testolin R."/>
            <person name="Huang H."/>
            <person name="Hellens R.P."/>
            <person name="Schaffer R.J."/>
        </authorList>
    </citation>
    <scope>NUCLEOTIDE SEQUENCE [LARGE SCALE GENOMIC DNA]</scope>
    <source>
        <strain evidence="8">cv. Red5</strain>
    </source>
</reference>
<evidence type="ECO:0000256" key="5">
    <source>
        <dbReference type="ARBA" id="ARBA00049194"/>
    </source>
</evidence>
<dbReference type="GO" id="GO:0005737">
    <property type="term" value="C:cytoplasm"/>
    <property type="evidence" value="ECO:0007669"/>
    <property type="project" value="TreeGrafter"/>
</dbReference>
<evidence type="ECO:0000313" key="7">
    <source>
        <dbReference type="EMBL" id="PSS26598.1"/>
    </source>
</evidence>
<dbReference type="SUPFAM" id="SSF53720">
    <property type="entry name" value="ALDH-like"/>
    <property type="match status" value="1"/>
</dbReference>
<dbReference type="InterPro" id="IPR016162">
    <property type="entry name" value="Ald_DH_N"/>
</dbReference>
<evidence type="ECO:0000256" key="1">
    <source>
        <dbReference type="ARBA" id="ARBA00009986"/>
    </source>
</evidence>
<reference evidence="7 8" key="1">
    <citation type="submission" date="2017-07" db="EMBL/GenBank/DDBJ databases">
        <title>An improved, manually edited Actinidia chinensis var. chinensis (kiwifruit) genome highlights the challenges associated with draft genomes and gene prediction in plants.</title>
        <authorList>
            <person name="Pilkington S."/>
            <person name="Crowhurst R."/>
            <person name="Hilario E."/>
            <person name="Nardozza S."/>
            <person name="Fraser L."/>
            <person name="Peng Y."/>
            <person name="Gunaseelan K."/>
            <person name="Simpson R."/>
            <person name="Tahir J."/>
            <person name="Deroles S."/>
            <person name="Templeton K."/>
            <person name="Luo Z."/>
            <person name="Davy M."/>
            <person name="Cheng C."/>
            <person name="Mcneilage M."/>
            <person name="Scaglione D."/>
            <person name="Liu Y."/>
            <person name="Zhang Q."/>
            <person name="Datson P."/>
            <person name="De Silva N."/>
            <person name="Gardiner S."/>
            <person name="Bassett H."/>
            <person name="Chagne D."/>
            <person name="Mccallum J."/>
            <person name="Dzierzon H."/>
            <person name="Deng C."/>
            <person name="Wang Y.-Y."/>
            <person name="Barron N."/>
            <person name="Manako K."/>
            <person name="Bowen J."/>
            <person name="Foster T."/>
            <person name="Erridge Z."/>
            <person name="Tiffin H."/>
            <person name="Waite C."/>
            <person name="Davies K."/>
            <person name="Grierson E."/>
            <person name="Laing W."/>
            <person name="Kirk R."/>
            <person name="Chen X."/>
            <person name="Wood M."/>
            <person name="Montefiori M."/>
            <person name="Brummell D."/>
            <person name="Schwinn K."/>
            <person name="Catanach A."/>
            <person name="Fullerton C."/>
            <person name="Li D."/>
            <person name="Meiyalaghan S."/>
            <person name="Nieuwenhuizen N."/>
            <person name="Read N."/>
            <person name="Prakash R."/>
            <person name="Hunter D."/>
            <person name="Zhang H."/>
            <person name="Mckenzie M."/>
            <person name="Knabel M."/>
            <person name="Harris A."/>
            <person name="Allan A."/>
            <person name="Chen A."/>
            <person name="Janssen B."/>
            <person name="Plunkett B."/>
            <person name="Dwamena C."/>
            <person name="Voogd C."/>
            <person name="Leif D."/>
            <person name="Lafferty D."/>
            <person name="Souleyre E."/>
            <person name="Varkonyi-Gasic E."/>
            <person name="Gambi F."/>
            <person name="Hanley J."/>
            <person name="Yao J.-L."/>
            <person name="Cheung J."/>
            <person name="David K."/>
            <person name="Warren B."/>
            <person name="Marsh K."/>
            <person name="Snowden K."/>
            <person name="Lin-Wang K."/>
            <person name="Brian L."/>
            <person name="Martinez-Sanchez M."/>
            <person name="Wang M."/>
            <person name="Ileperuma N."/>
            <person name="Macnee N."/>
            <person name="Campin R."/>
            <person name="Mcatee P."/>
            <person name="Drummond R."/>
            <person name="Espley R."/>
            <person name="Ireland H."/>
            <person name="Wu R."/>
            <person name="Atkinson R."/>
            <person name="Karunairetnam S."/>
            <person name="Bulley S."/>
            <person name="Chunkath S."/>
            <person name="Hanley Z."/>
            <person name="Storey R."/>
            <person name="Thrimawithana A."/>
            <person name="Thomson S."/>
            <person name="David C."/>
            <person name="Testolin R."/>
        </authorList>
    </citation>
    <scope>NUCLEOTIDE SEQUENCE [LARGE SCALE GENOMIC DNA]</scope>
    <source>
        <strain evidence="8">cv. Red5</strain>
        <tissue evidence="7">Young leaf</tissue>
    </source>
</reference>
<dbReference type="Pfam" id="PF00171">
    <property type="entry name" value="Aldedh"/>
    <property type="match status" value="1"/>
</dbReference>
<evidence type="ECO:0000313" key="8">
    <source>
        <dbReference type="Proteomes" id="UP000241394"/>
    </source>
</evidence>
<evidence type="ECO:0000259" key="6">
    <source>
        <dbReference type="Pfam" id="PF00171"/>
    </source>
</evidence>
<organism evidence="7 8">
    <name type="scientific">Actinidia chinensis var. chinensis</name>
    <name type="common">Chinese soft-hair kiwi</name>
    <dbReference type="NCBI Taxonomy" id="1590841"/>
    <lineage>
        <taxon>Eukaryota</taxon>
        <taxon>Viridiplantae</taxon>
        <taxon>Streptophyta</taxon>
        <taxon>Embryophyta</taxon>
        <taxon>Tracheophyta</taxon>
        <taxon>Spermatophyta</taxon>
        <taxon>Magnoliopsida</taxon>
        <taxon>eudicotyledons</taxon>
        <taxon>Gunneridae</taxon>
        <taxon>Pentapetalae</taxon>
        <taxon>asterids</taxon>
        <taxon>Ericales</taxon>
        <taxon>Actinidiaceae</taxon>
        <taxon>Actinidia</taxon>
    </lineage>
</organism>
<dbReference type="PANTHER" id="PTHR43570">
    <property type="entry name" value="ALDEHYDE DEHYDROGENASE"/>
    <property type="match status" value="1"/>
</dbReference>
<dbReference type="Gene3D" id="3.40.309.10">
    <property type="entry name" value="Aldehyde Dehydrogenase, Chain A, domain 2"/>
    <property type="match status" value="1"/>
</dbReference>
<dbReference type="InterPro" id="IPR016163">
    <property type="entry name" value="Ald_DH_C"/>
</dbReference>
<dbReference type="Gene3D" id="3.40.605.10">
    <property type="entry name" value="Aldehyde Dehydrogenase, Chain A, domain 1"/>
    <property type="match status" value="1"/>
</dbReference>
<dbReference type="InParanoid" id="A0A2R6RDH4"/>
<feature type="domain" description="Aldehyde dehydrogenase" evidence="6">
    <location>
        <begin position="75"/>
        <end position="520"/>
    </location>
</feature>